<feature type="non-terminal residue" evidence="2">
    <location>
        <position position="1"/>
    </location>
</feature>
<protein>
    <recommendedName>
        <fullName evidence="1">DUF6590 domain-containing protein</fullName>
    </recommendedName>
</protein>
<dbReference type="Pfam" id="PF20233">
    <property type="entry name" value="DUF6590"/>
    <property type="match status" value="1"/>
</dbReference>
<evidence type="ECO:0000259" key="1">
    <source>
        <dbReference type="Pfam" id="PF20233"/>
    </source>
</evidence>
<reference evidence="2" key="1">
    <citation type="journal article" date="2020" name="Stud. Mycol.">
        <title>101 Dothideomycetes genomes: a test case for predicting lifestyles and emergence of pathogens.</title>
        <authorList>
            <person name="Haridas S."/>
            <person name="Albert R."/>
            <person name="Binder M."/>
            <person name="Bloem J."/>
            <person name="Labutti K."/>
            <person name="Salamov A."/>
            <person name="Andreopoulos B."/>
            <person name="Baker S."/>
            <person name="Barry K."/>
            <person name="Bills G."/>
            <person name="Bluhm B."/>
            <person name="Cannon C."/>
            <person name="Castanera R."/>
            <person name="Culley D."/>
            <person name="Daum C."/>
            <person name="Ezra D."/>
            <person name="Gonzalez J."/>
            <person name="Henrissat B."/>
            <person name="Kuo A."/>
            <person name="Liang C."/>
            <person name="Lipzen A."/>
            <person name="Lutzoni F."/>
            <person name="Magnuson J."/>
            <person name="Mondo S."/>
            <person name="Nolan M."/>
            <person name="Ohm R."/>
            <person name="Pangilinan J."/>
            <person name="Park H.-J."/>
            <person name="Ramirez L."/>
            <person name="Alfaro M."/>
            <person name="Sun H."/>
            <person name="Tritt A."/>
            <person name="Yoshinaga Y."/>
            <person name="Zwiers L.-H."/>
            <person name="Turgeon B."/>
            <person name="Goodwin S."/>
            <person name="Spatafora J."/>
            <person name="Crous P."/>
            <person name="Grigoriev I."/>
        </authorList>
    </citation>
    <scope>NUCLEOTIDE SEQUENCE</scope>
    <source>
        <strain evidence="2">CBS 101060</strain>
    </source>
</reference>
<name>A0A9P4SK05_9PEZI</name>
<dbReference type="PANTHER" id="PTHR35391">
    <property type="entry name" value="C2H2-TYPE DOMAIN-CONTAINING PROTEIN-RELATED"/>
    <property type="match status" value="1"/>
</dbReference>
<dbReference type="AlphaFoldDB" id="A0A9P4SK05"/>
<keyword evidence="3" id="KW-1185">Reference proteome</keyword>
<dbReference type="InterPro" id="IPR046497">
    <property type="entry name" value="DUF6590"/>
</dbReference>
<feature type="non-terminal residue" evidence="2">
    <location>
        <position position="126"/>
    </location>
</feature>
<dbReference type="PANTHER" id="PTHR35391:SF5">
    <property type="entry name" value="DUF6590 DOMAIN-CONTAINING PROTEIN"/>
    <property type="match status" value="1"/>
</dbReference>
<dbReference type="Proteomes" id="UP000799429">
    <property type="component" value="Unassembled WGS sequence"/>
</dbReference>
<evidence type="ECO:0000313" key="2">
    <source>
        <dbReference type="EMBL" id="KAF2843245.1"/>
    </source>
</evidence>
<feature type="domain" description="DUF6590" evidence="1">
    <location>
        <begin position="4"/>
        <end position="125"/>
    </location>
</feature>
<evidence type="ECO:0000313" key="3">
    <source>
        <dbReference type="Proteomes" id="UP000799429"/>
    </source>
</evidence>
<proteinExistence type="predicted"/>
<dbReference type="EMBL" id="MU006089">
    <property type="protein sequence ID" value="KAF2843245.1"/>
    <property type="molecule type" value="Genomic_DNA"/>
</dbReference>
<accession>A0A9P4SK05</accession>
<gene>
    <name evidence="2" type="ORF">M501DRAFT_905314</name>
</gene>
<organism evidence="2 3">
    <name type="scientific">Patellaria atrata CBS 101060</name>
    <dbReference type="NCBI Taxonomy" id="1346257"/>
    <lineage>
        <taxon>Eukaryota</taxon>
        <taxon>Fungi</taxon>
        <taxon>Dikarya</taxon>
        <taxon>Ascomycota</taxon>
        <taxon>Pezizomycotina</taxon>
        <taxon>Dothideomycetes</taxon>
        <taxon>Dothideomycetes incertae sedis</taxon>
        <taxon>Patellariales</taxon>
        <taxon>Patellariaceae</taxon>
        <taxon>Patellaria</taxon>
    </lineage>
</organism>
<dbReference type="OrthoDB" id="3559580at2759"/>
<comment type="caution">
    <text evidence="2">The sequence shown here is derived from an EMBL/GenBank/DDBJ whole genome shotgun (WGS) entry which is preliminary data.</text>
</comment>
<sequence>TEPRFGEKFITKIRWFVVVREGNTYCSCLPIQTYSGKGVAKKSVIKEHHAIIYTGKSLPNDIPKPKELPGREEGPMREPIRVKQNVKYEKMDPMSRVNFAKIYTVEHNVKVYDFGNVHPRFISLLR</sequence>